<dbReference type="EMBL" id="FNTV01000001">
    <property type="protein sequence ID" value="SEE82401.1"/>
    <property type="molecule type" value="Genomic_DNA"/>
</dbReference>
<dbReference type="AlphaFoldDB" id="A0A1H5M1B7"/>
<evidence type="ECO:0000313" key="1">
    <source>
        <dbReference type="EMBL" id="SEE82401.1"/>
    </source>
</evidence>
<organism evidence="1 2">
    <name type="scientific">Arthrobacter alpinus</name>
    <dbReference type="NCBI Taxonomy" id="656366"/>
    <lineage>
        <taxon>Bacteria</taxon>
        <taxon>Bacillati</taxon>
        <taxon>Actinomycetota</taxon>
        <taxon>Actinomycetes</taxon>
        <taxon>Micrococcales</taxon>
        <taxon>Micrococcaceae</taxon>
        <taxon>Arthrobacter</taxon>
    </lineage>
</organism>
<gene>
    <name evidence="1" type="ORF">SAMN04489740_2682</name>
</gene>
<sequence>MVFTPSFKQNVFEFSFASAPKKVYTLPTKEYLNADLASRLTNAAMAANAGKEIYDKAKAIADATGEEIVLPESFDQSALSNVVVLQREVFDKYAPGAFMVGTQDEITQIWTAWSQSRDESSVSLGESSALSNS</sequence>
<dbReference type="RefSeq" id="WP_074711968.1">
    <property type="nucleotide sequence ID" value="NZ_FNTV01000001.1"/>
</dbReference>
<proteinExistence type="predicted"/>
<reference evidence="1 2" key="1">
    <citation type="submission" date="2016-10" db="EMBL/GenBank/DDBJ databases">
        <authorList>
            <person name="de Groot N.N."/>
        </authorList>
    </citation>
    <scope>NUCLEOTIDE SEQUENCE [LARGE SCALE GENOMIC DNA]</scope>
    <source>
        <strain evidence="1 2">DSM 22274</strain>
    </source>
</reference>
<dbReference type="Proteomes" id="UP000182725">
    <property type="component" value="Unassembled WGS sequence"/>
</dbReference>
<accession>A0A1H5M1B7</accession>
<evidence type="ECO:0000313" key="2">
    <source>
        <dbReference type="Proteomes" id="UP000182725"/>
    </source>
</evidence>
<protein>
    <submittedName>
        <fullName evidence="1">Uncharacterized protein</fullName>
    </submittedName>
</protein>
<name>A0A1H5M1B7_9MICC</name>